<proteinExistence type="inferred from homology"/>
<dbReference type="Pfam" id="PF04966">
    <property type="entry name" value="OprB"/>
    <property type="match status" value="1"/>
</dbReference>
<name>A0A1U9KHA0_ACEAC</name>
<feature type="region of interest" description="Disordered" evidence="3">
    <location>
        <begin position="42"/>
        <end position="64"/>
    </location>
</feature>
<evidence type="ECO:0000256" key="1">
    <source>
        <dbReference type="ARBA" id="ARBA00008769"/>
    </source>
</evidence>
<comment type="similarity">
    <text evidence="1 2">Belongs to the OprB family.</text>
</comment>
<evidence type="ECO:0000256" key="2">
    <source>
        <dbReference type="RuleBase" id="RU363072"/>
    </source>
</evidence>
<evidence type="ECO:0000313" key="4">
    <source>
        <dbReference type="EMBL" id="AQS85183.1"/>
    </source>
</evidence>
<dbReference type="InterPro" id="IPR052932">
    <property type="entry name" value="OprB_Porin"/>
</dbReference>
<dbReference type="InterPro" id="IPR007049">
    <property type="entry name" value="Carb-sel_porin_OprB"/>
</dbReference>
<gene>
    <name evidence="4" type="ORF">A0U92_10740</name>
</gene>
<accession>A0A1U9KHA0</accession>
<dbReference type="eggNOG" id="COG3659">
    <property type="taxonomic scope" value="Bacteria"/>
</dbReference>
<dbReference type="KEGG" id="aace:A0U92_10740"/>
<dbReference type="RefSeq" id="WP_077813230.1">
    <property type="nucleotide sequence ID" value="NZ_CP014692.1"/>
</dbReference>
<dbReference type="GO" id="GO:0008643">
    <property type="term" value="P:carbohydrate transport"/>
    <property type="evidence" value="ECO:0007669"/>
    <property type="project" value="InterPro"/>
</dbReference>
<dbReference type="Gene3D" id="2.40.160.180">
    <property type="entry name" value="Carbohydrate-selective porin OprB"/>
    <property type="match status" value="1"/>
</dbReference>
<dbReference type="OrthoDB" id="177316at2"/>
<dbReference type="AlphaFoldDB" id="A0A1U9KHA0"/>
<evidence type="ECO:0000313" key="5">
    <source>
        <dbReference type="Proteomes" id="UP000188937"/>
    </source>
</evidence>
<organism evidence="4 5">
    <name type="scientific">Acetobacter aceti</name>
    <dbReference type="NCBI Taxonomy" id="435"/>
    <lineage>
        <taxon>Bacteria</taxon>
        <taxon>Pseudomonadati</taxon>
        <taxon>Pseudomonadota</taxon>
        <taxon>Alphaproteobacteria</taxon>
        <taxon>Acetobacterales</taxon>
        <taxon>Acetobacteraceae</taxon>
        <taxon>Acetobacter</taxon>
        <taxon>Acetobacter subgen. Acetobacter</taxon>
    </lineage>
</organism>
<protein>
    <submittedName>
        <fullName evidence="4">Porin</fullName>
    </submittedName>
</protein>
<dbReference type="GO" id="GO:0016020">
    <property type="term" value="C:membrane"/>
    <property type="evidence" value="ECO:0007669"/>
    <property type="project" value="InterPro"/>
</dbReference>
<dbReference type="InterPro" id="IPR038673">
    <property type="entry name" value="OprB_sf"/>
</dbReference>
<reference evidence="4 5" key="1">
    <citation type="submission" date="2016-03" db="EMBL/GenBank/DDBJ databases">
        <title>Acetic acid bacteria sequencing.</title>
        <authorList>
            <person name="Brandt J."/>
            <person name="Jakob F."/>
            <person name="Vogel R.F."/>
        </authorList>
    </citation>
    <scope>NUCLEOTIDE SEQUENCE [LARGE SCALE GENOMIC DNA]</scope>
    <source>
        <strain evidence="4 5">TMW2.1153</strain>
    </source>
</reference>
<sequence length="520" mass="57591">MSRQAVMLKTSPMFRFDIRKAVAGVLACFLTVGFVEDASARSPYTNETNQPRKSDAFYDPSPDVSNPPMYGEGQEIVPLYQSIPGFLQAPYGPPSFGPPYGTSHLFGDWGGVQPWLQKHGVYVAVNVYESLSGNPIGGKKQTVTDAGQVGVTLDIDWQKILNAGHWSDNLWLHMLAVNGHGRNLSSEFGDNGNQVQQIYGARGNVVAHLVWAYFEKSMYHNKVDWAMGWIPTGTFFNNSPWGCSFMNVWMCGNVTPTKYLNGGRDWPSGNIGTVLRLMPTKHIYIMGGLFAVSPHSYNGGISGWSWAQSGLGKLSTEVELGWIPEFGKNHLIGHYKVGVMYDNSKYNDLYKDIYGHAWVTSGEPARRQSGQTSMWVMIDQMLVRHGDGPMNGLIIGGQYSYASGQTSAMKNHLVGVIMDTGHWWSRPKDMVGFAFQWAEFSRSAIRQQEASQAAGLPFQGANFGVPYGIQSHENIYELFYTIQVIPGINVQPDFQYIQRPGGSTVFKNAAVFSSAFSFTL</sequence>
<dbReference type="EMBL" id="CP014692">
    <property type="protein sequence ID" value="AQS85183.1"/>
    <property type="molecule type" value="Genomic_DNA"/>
</dbReference>
<dbReference type="PANTHER" id="PTHR37944">
    <property type="entry name" value="PORIN B"/>
    <property type="match status" value="1"/>
</dbReference>
<dbReference type="Proteomes" id="UP000188937">
    <property type="component" value="Chromosome"/>
</dbReference>
<dbReference type="GO" id="GO:0015288">
    <property type="term" value="F:porin activity"/>
    <property type="evidence" value="ECO:0007669"/>
    <property type="project" value="InterPro"/>
</dbReference>
<keyword evidence="5" id="KW-1185">Reference proteome</keyword>
<dbReference type="STRING" id="435.A0U92_10740"/>
<dbReference type="PANTHER" id="PTHR37944:SF1">
    <property type="entry name" value="PORIN B"/>
    <property type="match status" value="1"/>
</dbReference>
<evidence type="ECO:0000256" key="3">
    <source>
        <dbReference type="SAM" id="MobiDB-lite"/>
    </source>
</evidence>